<reference evidence="3 4" key="1">
    <citation type="journal article" date="2008" name="BMC Genomics">
        <title>The genome sequence of the fish pathogen Aliivibrio salmonicida strain LFI1238 shows extensive evidence of gene decay.</title>
        <authorList>
            <person name="Hjerde E."/>
            <person name="Lorentzen M.S."/>
            <person name="Holden M.T."/>
            <person name="Seeger K."/>
            <person name="Paulsen S."/>
            <person name="Bason N."/>
            <person name="Churcher C."/>
            <person name="Harris D."/>
            <person name="Norbertczak H."/>
            <person name="Quail M.A."/>
            <person name="Sanders S."/>
            <person name="Thurston S."/>
            <person name="Parkhill J."/>
            <person name="Willassen N.P."/>
            <person name="Thomson N.R."/>
        </authorList>
    </citation>
    <scope>NUCLEOTIDE SEQUENCE [LARGE SCALE GENOMIC DNA]</scope>
    <source>
        <strain evidence="3 4">LFI1238</strain>
    </source>
</reference>
<dbReference type="AlphaFoldDB" id="B6EMG6"/>
<sequence>MIDFTKPTEYQKWLAVNDNVMGGISMGRLTYDGKSSQFQGELSLVNNGGFSSIKRSIEPLPKEMNTVELMFIGDGRIYQLRLTTWKDGSPIHYKHEFSTTKGKPQKKVFNLTDFQAVFRGRLLSDAPELVADDVKQVGFLIADKQTIPFALNLNQIQFKTLPKLNQWIKPQLRHA</sequence>
<name>B6EMG6_ALISL</name>
<dbReference type="HOGENOM" id="CLU_059028_5_0_6"/>
<proteinExistence type="inferred from homology"/>
<dbReference type="EMBL" id="FM178379">
    <property type="protein sequence ID" value="CAQ79351.1"/>
    <property type="molecule type" value="Genomic_DNA"/>
</dbReference>
<dbReference type="InterPro" id="IPR039131">
    <property type="entry name" value="NDUFAF1"/>
</dbReference>
<evidence type="ECO:0000256" key="1">
    <source>
        <dbReference type="ARBA" id="ARBA00007884"/>
    </source>
</evidence>
<dbReference type="InterPro" id="IPR008979">
    <property type="entry name" value="Galactose-bd-like_sf"/>
</dbReference>
<accession>B6EMG6</accession>
<evidence type="ECO:0000313" key="3">
    <source>
        <dbReference type="EMBL" id="CAQ79351.1"/>
    </source>
</evidence>
<keyword evidence="4" id="KW-1185">Reference proteome</keyword>
<dbReference type="Proteomes" id="UP000001730">
    <property type="component" value="Chromosome 1"/>
</dbReference>
<organism evidence="3 4">
    <name type="scientific">Aliivibrio salmonicida (strain LFI1238)</name>
    <name type="common">Vibrio salmonicida (strain LFI1238)</name>
    <dbReference type="NCBI Taxonomy" id="316275"/>
    <lineage>
        <taxon>Bacteria</taxon>
        <taxon>Pseudomonadati</taxon>
        <taxon>Pseudomonadota</taxon>
        <taxon>Gammaproteobacteria</taxon>
        <taxon>Vibrionales</taxon>
        <taxon>Vibrionaceae</taxon>
        <taxon>Aliivibrio</taxon>
    </lineage>
</organism>
<comment type="similarity">
    <text evidence="1">Belongs to the CIA30 family.</text>
</comment>
<dbReference type="InterPro" id="IPR013857">
    <property type="entry name" value="NADH-UbQ_OxRdtase-assoc_prot30"/>
</dbReference>
<evidence type="ECO:0000313" key="4">
    <source>
        <dbReference type="Proteomes" id="UP000001730"/>
    </source>
</evidence>
<gene>
    <name evidence="3" type="ordered locus">VSAL_I1666</name>
</gene>
<dbReference type="eggNOG" id="COG0702">
    <property type="taxonomic scope" value="Bacteria"/>
</dbReference>
<dbReference type="SUPFAM" id="SSF49785">
    <property type="entry name" value="Galactose-binding domain-like"/>
    <property type="match status" value="1"/>
</dbReference>
<dbReference type="Pfam" id="PF08547">
    <property type="entry name" value="CIA30"/>
    <property type="match status" value="1"/>
</dbReference>
<feature type="domain" description="NADH:ubiquinone oxidoreductase intermediate-associated protein 30" evidence="2">
    <location>
        <begin position="2"/>
        <end position="152"/>
    </location>
</feature>
<protein>
    <recommendedName>
        <fullName evidence="2">NADH:ubiquinone oxidoreductase intermediate-associated protein 30 domain-containing protein</fullName>
    </recommendedName>
</protein>
<dbReference type="PANTHER" id="PTHR13194:SF19">
    <property type="entry name" value="NAD(P)-BINDING ROSSMANN-FOLD SUPERFAMILY PROTEIN"/>
    <property type="match status" value="1"/>
</dbReference>
<dbReference type="KEGG" id="vsa:VSAL_I1666"/>
<evidence type="ECO:0000259" key="2">
    <source>
        <dbReference type="Pfam" id="PF08547"/>
    </source>
</evidence>
<dbReference type="RefSeq" id="WP_012550290.1">
    <property type="nucleotide sequence ID" value="NC_011312.1"/>
</dbReference>
<dbReference type="PANTHER" id="PTHR13194">
    <property type="entry name" value="COMPLEX I INTERMEDIATE-ASSOCIATED PROTEIN 30"/>
    <property type="match status" value="1"/>
</dbReference>